<reference evidence="2" key="1">
    <citation type="submission" date="2016-10" db="EMBL/GenBank/DDBJ databases">
        <authorList>
            <person name="Varghese N."/>
            <person name="Submissions S."/>
        </authorList>
    </citation>
    <scope>NUCLEOTIDE SEQUENCE [LARGE SCALE GENOMIC DNA]</scope>
    <source>
        <strain evidence="2">DSM 18130</strain>
    </source>
</reference>
<keyword evidence="2" id="KW-1185">Reference proteome</keyword>
<dbReference type="OrthoDB" id="928829at2"/>
<sequence length="140" mass="15915">MKDIKEMQETPIFNHQADIVNSAIRFMNAWFKQSKAITMELNDFFILPGNKIIGKDVIIGRLKGIFGQSDGYVGGRYDIIDVNFELFDEVKGMGFVEGVAGYRDVIQKQSKIISGPFKLYFALSNGQWKIVNIEFPGFSY</sequence>
<gene>
    <name evidence="1" type="ORF">SAMN04488511_10574</name>
</gene>
<evidence type="ECO:0008006" key="3">
    <source>
        <dbReference type="Google" id="ProtNLM"/>
    </source>
</evidence>
<protein>
    <recommendedName>
        <fullName evidence="3">DUF4440 domain-containing protein</fullName>
    </recommendedName>
</protein>
<proteinExistence type="predicted"/>
<name>A0A1I0T137_9SPHI</name>
<dbReference type="Proteomes" id="UP000198836">
    <property type="component" value="Unassembled WGS sequence"/>
</dbReference>
<dbReference type="RefSeq" id="WP_090981968.1">
    <property type="nucleotide sequence ID" value="NZ_FOJM01000005.1"/>
</dbReference>
<dbReference type="AlphaFoldDB" id="A0A1I0T137"/>
<dbReference type="STRING" id="332999.SAMN04488511_10574"/>
<dbReference type="EMBL" id="FOJM01000005">
    <property type="protein sequence ID" value="SFA45479.1"/>
    <property type="molecule type" value="Genomic_DNA"/>
</dbReference>
<accession>A0A1I0T137</accession>
<organism evidence="1 2">
    <name type="scientific">Pedobacter suwonensis</name>
    <dbReference type="NCBI Taxonomy" id="332999"/>
    <lineage>
        <taxon>Bacteria</taxon>
        <taxon>Pseudomonadati</taxon>
        <taxon>Bacteroidota</taxon>
        <taxon>Sphingobacteriia</taxon>
        <taxon>Sphingobacteriales</taxon>
        <taxon>Sphingobacteriaceae</taxon>
        <taxon>Pedobacter</taxon>
    </lineage>
</organism>
<evidence type="ECO:0000313" key="1">
    <source>
        <dbReference type="EMBL" id="SFA45479.1"/>
    </source>
</evidence>
<evidence type="ECO:0000313" key="2">
    <source>
        <dbReference type="Proteomes" id="UP000198836"/>
    </source>
</evidence>